<sequence length="105" mass="11630">MQHTTTGRGTGHHKYMDEKPPDKQGSSRFPGGNSNGVGLCYLHSDDGTYFQSEELGCGQRCLLRLHPQFLFAVKIIFIQITTDAATGQWRVSLQIHIKTGRSGLP</sequence>
<comment type="caution">
    <text evidence="2">The sequence shown here is derived from an EMBL/GenBank/DDBJ whole genome shotgun (WGS) entry which is preliminary data.</text>
</comment>
<dbReference type="EMBL" id="BGPR01013324">
    <property type="protein sequence ID" value="GBN60153.1"/>
    <property type="molecule type" value="Genomic_DNA"/>
</dbReference>
<proteinExistence type="predicted"/>
<dbReference type="Proteomes" id="UP000499080">
    <property type="component" value="Unassembled WGS sequence"/>
</dbReference>
<organism evidence="2 3">
    <name type="scientific">Araneus ventricosus</name>
    <name type="common">Orbweaver spider</name>
    <name type="synonym">Epeira ventricosa</name>
    <dbReference type="NCBI Taxonomy" id="182803"/>
    <lineage>
        <taxon>Eukaryota</taxon>
        <taxon>Metazoa</taxon>
        <taxon>Ecdysozoa</taxon>
        <taxon>Arthropoda</taxon>
        <taxon>Chelicerata</taxon>
        <taxon>Arachnida</taxon>
        <taxon>Araneae</taxon>
        <taxon>Araneomorphae</taxon>
        <taxon>Entelegynae</taxon>
        <taxon>Araneoidea</taxon>
        <taxon>Araneidae</taxon>
        <taxon>Araneus</taxon>
    </lineage>
</organism>
<dbReference type="AlphaFoldDB" id="A0A4Y2QAS2"/>
<protein>
    <submittedName>
        <fullName evidence="2">Uncharacterized protein</fullName>
    </submittedName>
</protein>
<accession>A0A4Y2QAS2</accession>
<keyword evidence="3" id="KW-1185">Reference proteome</keyword>
<evidence type="ECO:0000256" key="1">
    <source>
        <dbReference type="SAM" id="MobiDB-lite"/>
    </source>
</evidence>
<reference evidence="2 3" key="1">
    <citation type="journal article" date="2019" name="Sci. Rep.">
        <title>Orb-weaving spider Araneus ventricosus genome elucidates the spidroin gene catalogue.</title>
        <authorList>
            <person name="Kono N."/>
            <person name="Nakamura H."/>
            <person name="Ohtoshi R."/>
            <person name="Moran D.A.P."/>
            <person name="Shinohara A."/>
            <person name="Yoshida Y."/>
            <person name="Fujiwara M."/>
            <person name="Mori M."/>
            <person name="Tomita M."/>
            <person name="Arakawa K."/>
        </authorList>
    </citation>
    <scope>NUCLEOTIDE SEQUENCE [LARGE SCALE GENOMIC DNA]</scope>
</reference>
<name>A0A4Y2QAS2_ARAVE</name>
<feature type="region of interest" description="Disordered" evidence="1">
    <location>
        <begin position="1"/>
        <end position="31"/>
    </location>
</feature>
<evidence type="ECO:0000313" key="3">
    <source>
        <dbReference type="Proteomes" id="UP000499080"/>
    </source>
</evidence>
<evidence type="ECO:0000313" key="2">
    <source>
        <dbReference type="EMBL" id="GBN60153.1"/>
    </source>
</evidence>
<gene>
    <name evidence="2" type="ORF">AVEN_132122_1</name>
</gene>